<proteinExistence type="predicted"/>
<sequence length="72" mass="8006">MDNIEIGLTYECKAIGIEKAVTGVVEQLYNNTVLINVVDCEQTDRAAIIELQNRLLVKYEDISACIEVECTA</sequence>
<organism evidence="1 2">
    <name type="scientific">Enterococcus hermanniensis</name>
    <dbReference type="NCBI Taxonomy" id="249189"/>
    <lineage>
        <taxon>Bacteria</taxon>
        <taxon>Bacillati</taxon>
        <taxon>Bacillota</taxon>
        <taxon>Bacilli</taxon>
        <taxon>Lactobacillales</taxon>
        <taxon>Enterococcaceae</taxon>
        <taxon>Enterococcus</taxon>
    </lineage>
</organism>
<evidence type="ECO:0000313" key="2">
    <source>
        <dbReference type="Proteomes" id="UP000182077"/>
    </source>
</evidence>
<dbReference type="OrthoDB" id="2190077at2"/>
<dbReference type="Proteomes" id="UP000182077">
    <property type="component" value="Unassembled WGS sequence"/>
</dbReference>
<comment type="caution">
    <text evidence="1">The sequence shown here is derived from an EMBL/GenBank/DDBJ whole genome shotgun (WGS) entry which is preliminary data.</text>
</comment>
<accession>A0A1L8TH73</accession>
<dbReference type="AlphaFoldDB" id="A0A1L8TH73"/>
<name>A0A1L8TH73_9ENTE</name>
<reference evidence="1 2" key="1">
    <citation type="submission" date="2014-12" db="EMBL/GenBank/DDBJ databases">
        <title>Draft genome sequences of 29 type strains of Enterococci.</title>
        <authorList>
            <person name="Zhong Z."/>
            <person name="Sun Z."/>
            <person name="Liu W."/>
            <person name="Zhang W."/>
            <person name="Zhang H."/>
        </authorList>
    </citation>
    <scope>NUCLEOTIDE SEQUENCE [LARGE SCALE GENOMIC DNA]</scope>
    <source>
        <strain evidence="1 2">DSM 17122</strain>
    </source>
</reference>
<dbReference type="EMBL" id="JXKQ01000013">
    <property type="protein sequence ID" value="OJG43640.1"/>
    <property type="molecule type" value="Genomic_DNA"/>
</dbReference>
<gene>
    <name evidence="1" type="ORF">RV04_GL000636</name>
</gene>
<evidence type="ECO:0000313" key="1">
    <source>
        <dbReference type="EMBL" id="OJG43640.1"/>
    </source>
</evidence>
<protein>
    <submittedName>
        <fullName evidence="1">Uncharacterized protein</fullName>
    </submittedName>
</protein>
<dbReference type="RefSeq" id="WP_071858595.1">
    <property type="nucleotide sequence ID" value="NZ_JBHSHK010000020.1"/>
</dbReference>
<keyword evidence="2" id="KW-1185">Reference proteome</keyword>